<reference evidence="2" key="1">
    <citation type="journal article" date="2014" name="Proc. Natl. Acad. Sci. U.S.A.">
        <title>Extensive sampling of basidiomycete genomes demonstrates inadequacy of the white-rot/brown-rot paradigm for wood decay fungi.</title>
        <authorList>
            <person name="Riley R."/>
            <person name="Salamov A.A."/>
            <person name="Brown D.W."/>
            <person name="Nagy L.G."/>
            <person name="Floudas D."/>
            <person name="Held B.W."/>
            <person name="Levasseur A."/>
            <person name="Lombard V."/>
            <person name="Morin E."/>
            <person name="Otillar R."/>
            <person name="Lindquist E.A."/>
            <person name="Sun H."/>
            <person name="LaButti K.M."/>
            <person name="Schmutz J."/>
            <person name="Jabbour D."/>
            <person name="Luo H."/>
            <person name="Baker S.E."/>
            <person name="Pisabarro A.G."/>
            <person name="Walton J.D."/>
            <person name="Blanchette R.A."/>
            <person name="Henrissat B."/>
            <person name="Martin F."/>
            <person name="Cullen D."/>
            <person name="Hibbett D.S."/>
            <person name="Grigoriev I.V."/>
        </authorList>
    </citation>
    <scope>NUCLEOTIDE SEQUENCE [LARGE SCALE GENOMIC DNA]</scope>
    <source>
        <strain evidence="2">CBS 339.88</strain>
    </source>
</reference>
<dbReference type="EMBL" id="KL142384">
    <property type="protein sequence ID" value="KDR74048.1"/>
    <property type="molecule type" value="Genomic_DNA"/>
</dbReference>
<name>A0A067T4V9_GALM3</name>
<evidence type="ECO:0000313" key="2">
    <source>
        <dbReference type="Proteomes" id="UP000027222"/>
    </source>
</evidence>
<keyword evidence="2" id="KW-1185">Reference proteome</keyword>
<accession>A0A067T4V9</accession>
<sequence>MNYSHNPIIQQIPTEIVACIFQLSIPERPSEVSSRSLSKNEIRAPLILGSVCQVWRQIAFSTPQIWTYISIYLEKKFRSATARPALYELAQEWLDRSGAFPLSVYIYGDRHTGGPNITPLIEIVNRCSSRWKHLELELPRSYVSRFTGNSSGTSILQSLRLRCEKDFPSLNPAKGSLTLHNVKPNPILVSLEDWPIKDVEIEWNHVTHIHLGYPDISECIEVLRRATKLTSFKFTEARDSSQISFNFIPYATPTTPIIRPLLRELYIDVKDIETHKVANFINSFTLPGLETFAFSSRSDWHTIPTSNIVLLFKRSACILSTLIIEKDMMDVNEILPLLQTIPSVRNLKFSSLLDAGVSSVLETLLSTISDMAEGAGHILPALETLSFSGENTLVAPFPWALVPKIFGPPPNLHRRLLRKLDISVSQDKDLEASLYIDEESIHRFLELREAGIALNIKVLCSRYDESTRVFHKEEWDLLKLSIEHHSNAVSLSSGPSS</sequence>
<dbReference type="Proteomes" id="UP000027222">
    <property type="component" value="Unassembled WGS sequence"/>
</dbReference>
<gene>
    <name evidence="1" type="ORF">GALMADRAFT_598978</name>
</gene>
<dbReference type="AlphaFoldDB" id="A0A067T4V9"/>
<dbReference type="HOGENOM" id="CLU_018544_14_1_1"/>
<protein>
    <recommendedName>
        <fullName evidence="3">F-box domain-containing protein</fullName>
    </recommendedName>
</protein>
<organism evidence="1 2">
    <name type="scientific">Galerina marginata (strain CBS 339.88)</name>
    <dbReference type="NCBI Taxonomy" id="685588"/>
    <lineage>
        <taxon>Eukaryota</taxon>
        <taxon>Fungi</taxon>
        <taxon>Dikarya</taxon>
        <taxon>Basidiomycota</taxon>
        <taxon>Agaricomycotina</taxon>
        <taxon>Agaricomycetes</taxon>
        <taxon>Agaricomycetidae</taxon>
        <taxon>Agaricales</taxon>
        <taxon>Agaricineae</taxon>
        <taxon>Strophariaceae</taxon>
        <taxon>Galerina</taxon>
    </lineage>
</organism>
<evidence type="ECO:0000313" key="1">
    <source>
        <dbReference type="EMBL" id="KDR74048.1"/>
    </source>
</evidence>
<dbReference type="STRING" id="685588.A0A067T4V9"/>
<proteinExistence type="predicted"/>
<dbReference type="OrthoDB" id="2269034at2759"/>
<evidence type="ECO:0008006" key="3">
    <source>
        <dbReference type="Google" id="ProtNLM"/>
    </source>
</evidence>